<dbReference type="AlphaFoldDB" id="A0A9W8BD54"/>
<dbReference type="Proteomes" id="UP001150907">
    <property type="component" value="Unassembled WGS sequence"/>
</dbReference>
<keyword evidence="5 12" id="KW-0378">Hydrolase</keyword>
<gene>
    <name evidence="15" type="ORF">H4R26_005327</name>
</gene>
<evidence type="ECO:0000313" key="15">
    <source>
        <dbReference type="EMBL" id="KAJ1998787.1"/>
    </source>
</evidence>
<feature type="compositionally biased region" description="Acidic residues" evidence="13">
    <location>
        <begin position="375"/>
        <end position="389"/>
    </location>
</feature>
<sequence>MEVPVKQATGLASDDVNTRSGKRVQPVANSLAPKKSTSSPSAKVDGKAAREALSRRRNAARDSARTKARFDALVLRWQEKLQGPVSELLLKQAAQYFTPSDYDCVIEERVSESLCGYPLCDKPTCKLQQRFRISWSQRKVFDMEEQGSYCSSRCMVASRFYKHQLSEDSVYMRSRNEMLSVEVMSLDSEAKERQGLVPAPASASTLAAVGAGGSKSREESQASDHALISWYRDSLMAKMAIPKQVADANPLQIVEHNTAEAVDLDLSASVGRLQFADIEGFEPEADTIRIKKAISRSNKLANGRAITASALSGSTGASKQVAKDSCHMRKESLSATTSRLADDDTLKPVTSVVYSDKYVGGSDSVDNDENKNGSDNDEEYEVEDDEDDSASDRSGDQAIGATVADCGWFAKLFATKDSNGKARPALSLYGRMWMLVDRITTDKTRKFLSDLRQAPGGNLSGLCTTEYYLAPGDQAMAMRHGLLLDAVARALDTVRGLLNLQMALRHELRVFVSTLDLASNMAVFGESETRLLCIMFALALVRSTNPSHPLNDATGSLPDLDNALQELGTDRCLLSALARRLHESC</sequence>
<dbReference type="PANTHER" id="PTHR14732:SF0">
    <property type="entry name" value="RNA POLYMERASE II SUBUNIT B1 CTD PHOSPHATASE RPAP2-RELATED"/>
    <property type="match status" value="1"/>
</dbReference>
<evidence type="ECO:0000256" key="6">
    <source>
        <dbReference type="ARBA" id="ARBA00022833"/>
    </source>
</evidence>
<accession>A0A9W8BD54</accession>
<comment type="caution">
    <text evidence="15">The sequence shown here is derived from an EMBL/GenBank/DDBJ whole genome shotgun (WGS) entry which is preliminary data.</text>
</comment>
<keyword evidence="16" id="KW-1185">Reference proteome</keyword>
<dbReference type="OrthoDB" id="2590500at2759"/>
<keyword evidence="6 12" id="KW-0862">Zinc</keyword>
<evidence type="ECO:0000256" key="2">
    <source>
        <dbReference type="ARBA" id="ARBA00005676"/>
    </source>
</evidence>
<evidence type="ECO:0000256" key="11">
    <source>
        <dbReference type="PROSITE-ProRule" id="PRU00812"/>
    </source>
</evidence>
<evidence type="ECO:0000256" key="3">
    <source>
        <dbReference type="ARBA" id="ARBA00022723"/>
    </source>
</evidence>
<name>A0A9W8BD54_9FUNG</name>
<comment type="similarity">
    <text evidence="2 11 12">Belongs to the RPAP2 family.</text>
</comment>
<comment type="function">
    <text evidence="12">Putative RNA polymerase II subunit B1 C-terminal domain (CTD) phosphatase involved in RNA polymerase II transcription regulation.</text>
</comment>
<keyword evidence="7 12" id="KW-0904">Protein phosphatase</keyword>
<dbReference type="EC" id="3.1.3.16" evidence="12"/>
<dbReference type="GO" id="GO:0008270">
    <property type="term" value="F:zinc ion binding"/>
    <property type="evidence" value="ECO:0007669"/>
    <property type="project" value="UniProtKB-KW"/>
</dbReference>
<dbReference type="GO" id="GO:0005737">
    <property type="term" value="C:cytoplasm"/>
    <property type="evidence" value="ECO:0007669"/>
    <property type="project" value="TreeGrafter"/>
</dbReference>
<keyword evidence="4 12" id="KW-0863">Zinc-finger</keyword>
<comment type="subcellular location">
    <subcellularLocation>
        <location evidence="1 12">Nucleus</location>
    </subcellularLocation>
</comment>
<dbReference type="GO" id="GO:0008420">
    <property type="term" value="F:RNA polymerase II CTD heptapeptide repeat phosphatase activity"/>
    <property type="evidence" value="ECO:0007669"/>
    <property type="project" value="UniProtKB-UniRule"/>
</dbReference>
<feature type="domain" description="RTR1-type" evidence="14">
    <location>
        <begin position="92"/>
        <end position="174"/>
    </location>
</feature>
<organism evidence="15 16">
    <name type="scientific">Coemansia thaxteri</name>
    <dbReference type="NCBI Taxonomy" id="2663907"/>
    <lineage>
        <taxon>Eukaryota</taxon>
        <taxon>Fungi</taxon>
        <taxon>Fungi incertae sedis</taxon>
        <taxon>Zoopagomycota</taxon>
        <taxon>Kickxellomycotina</taxon>
        <taxon>Kickxellomycetes</taxon>
        <taxon>Kickxellales</taxon>
        <taxon>Kickxellaceae</taxon>
        <taxon>Coemansia</taxon>
    </lineage>
</organism>
<evidence type="ECO:0000256" key="1">
    <source>
        <dbReference type="ARBA" id="ARBA00004123"/>
    </source>
</evidence>
<comment type="catalytic activity">
    <reaction evidence="10 12">
        <text>O-phospho-L-threonyl-[protein] + H2O = L-threonyl-[protein] + phosphate</text>
        <dbReference type="Rhea" id="RHEA:47004"/>
        <dbReference type="Rhea" id="RHEA-COMP:11060"/>
        <dbReference type="Rhea" id="RHEA-COMP:11605"/>
        <dbReference type="ChEBI" id="CHEBI:15377"/>
        <dbReference type="ChEBI" id="CHEBI:30013"/>
        <dbReference type="ChEBI" id="CHEBI:43474"/>
        <dbReference type="ChEBI" id="CHEBI:61977"/>
        <dbReference type="EC" id="3.1.3.16"/>
    </reaction>
</comment>
<feature type="compositionally biased region" description="Basic and acidic residues" evidence="13">
    <location>
        <begin position="44"/>
        <end position="61"/>
    </location>
</feature>
<evidence type="ECO:0000256" key="8">
    <source>
        <dbReference type="ARBA" id="ARBA00023242"/>
    </source>
</evidence>
<dbReference type="Gene3D" id="1.25.40.820">
    <property type="match status" value="1"/>
</dbReference>
<evidence type="ECO:0000259" key="14">
    <source>
        <dbReference type="PROSITE" id="PS51479"/>
    </source>
</evidence>
<dbReference type="GO" id="GO:0005634">
    <property type="term" value="C:nucleus"/>
    <property type="evidence" value="ECO:0007669"/>
    <property type="project" value="UniProtKB-SubCell"/>
</dbReference>
<feature type="compositionally biased region" description="Low complexity" evidence="13">
    <location>
        <begin position="30"/>
        <end position="43"/>
    </location>
</feature>
<evidence type="ECO:0000256" key="13">
    <source>
        <dbReference type="SAM" id="MobiDB-lite"/>
    </source>
</evidence>
<dbReference type="EMBL" id="JANBQF010000863">
    <property type="protein sequence ID" value="KAJ1998787.1"/>
    <property type="molecule type" value="Genomic_DNA"/>
</dbReference>
<evidence type="ECO:0000256" key="12">
    <source>
        <dbReference type="RuleBase" id="RU367080"/>
    </source>
</evidence>
<feature type="region of interest" description="Disordered" evidence="13">
    <location>
        <begin position="1"/>
        <end position="61"/>
    </location>
</feature>
<protein>
    <recommendedName>
        <fullName evidence="12">RNA polymerase II subunit B1 CTD phosphatase RPAP2 homolog</fullName>
        <ecNumber evidence="12">3.1.3.16</ecNumber>
    </recommendedName>
</protein>
<dbReference type="InterPro" id="IPR007308">
    <property type="entry name" value="Rtr1/RPAP2_dom"/>
</dbReference>
<dbReference type="InterPro" id="IPR038534">
    <property type="entry name" value="Rtr1/RPAP2_sf"/>
</dbReference>
<dbReference type="PROSITE" id="PS51479">
    <property type="entry name" value="ZF_RTR1"/>
    <property type="match status" value="1"/>
</dbReference>
<proteinExistence type="inferred from homology"/>
<keyword evidence="8 12" id="KW-0539">Nucleus</keyword>
<reference evidence="15" key="1">
    <citation type="submission" date="2022-07" db="EMBL/GenBank/DDBJ databases">
        <title>Phylogenomic reconstructions and comparative analyses of Kickxellomycotina fungi.</title>
        <authorList>
            <person name="Reynolds N.K."/>
            <person name="Stajich J.E."/>
            <person name="Barry K."/>
            <person name="Grigoriev I.V."/>
            <person name="Crous P."/>
            <person name="Smith M.E."/>
        </authorList>
    </citation>
    <scope>NUCLEOTIDE SEQUENCE</scope>
    <source>
        <strain evidence="15">IMI 214461</strain>
    </source>
</reference>
<evidence type="ECO:0000256" key="10">
    <source>
        <dbReference type="ARBA" id="ARBA00048336"/>
    </source>
</evidence>
<feature type="region of interest" description="Disordered" evidence="13">
    <location>
        <begin position="357"/>
        <end position="395"/>
    </location>
</feature>
<dbReference type="InterPro" id="IPR039693">
    <property type="entry name" value="Rtr1/RPAP2"/>
</dbReference>
<evidence type="ECO:0000313" key="16">
    <source>
        <dbReference type="Proteomes" id="UP001150907"/>
    </source>
</evidence>
<evidence type="ECO:0000256" key="5">
    <source>
        <dbReference type="ARBA" id="ARBA00022801"/>
    </source>
</evidence>
<evidence type="ECO:0000256" key="7">
    <source>
        <dbReference type="ARBA" id="ARBA00022912"/>
    </source>
</evidence>
<evidence type="ECO:0000256" key="9">
    <source>
        <dbReference type="ARBA" id="ARBA00047761"/>
    </source>
</evidence>
<evidence type="ECO:0000256" key="4">
    <source>
        <dbReference type="ARBA" id="ARBA00022771"/>
    </source>
</evidence>
<dbReference type="Pfam" id="PF04181">
    <property type="entry name" value="RPAP2_Rtr1"/>
    <property type="match status" value="1"/>
</dbReference>
<dbReference type="GO" id="GO:0043175">
    <property type="term" value="F:RNA polymerase core enzyme binding"/>
    <property type="evidence" value="ECO:0007669"/>
    <property type="project" value="UniProtKB-UniRule"/>
</dbReference>
<comment type="catalytic activity">
    <reaction evidence="9 12">
        <text>O-phospho-L-seryl-[protein] + H2O = L-seryl-[protein] + phosphate</text>
        <dbReference type="Rhea" id="RHEA:20629"/>
        <dbReference type="Rhea" id="RHEA-COMP:9863"/>
        <dbReference type="Rhea" id="RHEA-COMP:11604"/>
        <dbReference type="ChEBI" id="CHEBI:15377"/>
        <dbReference type="ChEBI" id="CHEBI:29999"/>
        <dbReference type="ChEBI" id="CHEBI:43474"/>
        <dbReference type="ChEBI" id="CHEBI:83421"/>
        <dbReference type="EC" id="3.1.3.16"/>
    </reaction>
</comment>
<keyword evidence="3 12" id="KW-0479">Metal-binding</keyword>
<dbReference type="PANTHER" id="PTHR14732">
    <property type="entry name" value="RNA POLYMERASE II SUBUNIT B1 CTD PHOSPHATASE RPAP2-RELATED"/>
    <property type="match status" value="1"/>
</dbReference>